<dbReference type="Proteomes" id="UP000247922">
    <property type="component" value="Unassembled WGS sequence"/>
</dbReference>
<accession>A0A2V3WE65</accession>
<organism evidence="2 3">
    <name type="scientific">Streptohalobacillus salinus</name>
    <dbReference type="NCBI Taxonomy" id="621096"/>
    <lineage>
        <taxon>Bacteria</taxon>
        <taxon>Bacillati</taxon>
        <taxon>Bacillota</taxon>
        <taxon>Bacilli</taxon>
        <taxon>Bacillales</taxon>
        <taxon>Bacillaceae</taxon>
        <taxon>Streptohalobacillus</taxon>
    </lineage>
</organism>
<dbReference type="Gene3D" id="3.40.1350.140">
    <property type="entry name" value="MepB-like"/>
    <property type="match status" value="1"/>
</dbReference>
<reference evidence="2 3" key="1">
    <citation type="submission" date="2018-05" db="EMBL/GenBank/DDBJ databases">
        <title>Genomic Encyclopedia of Type Strains, Phase IV (KMG-IV): sequencing the most valuable type-strain genomes for metagenomic binning, comparative biology and taxonomic classification.</title>
        <authorList>
            <person name="Goeker M."/>
        </authorList>
    </citation>
    <scope>NUCLEOTIDE SEQUENCE [LARGE SCALE GENOMIC DNA]</scope>
    <source>
        <strain evidence="2 3">DSM 22440</strain>
    </source>
</reference>
<feature type="coiled-coil region" evidence="1">
    <location>
        <begin position="14"/>
        <end position="41"/>
    </location>
</feature>
<comment type="caution">
    <text evidence="2">The sequence shown here is derived from an EMBL/GenBank/DDBJ whole genome shotgun (WGS) entry which is preliminary data.</text>
</comment>
<keyword evidence="1" id="KW-0175">Coiled coil</keyword>
<evidence type="ECO:0000256" key="1">
    <source>
        <dbReference type="SAM" id="Coils"/>
    </source>
</evidence>
<protein>
    <recommendedName>
        <fullName evidence="4">MepB protein</fullName>
    </recommendedName>
</protein>
<dbReference type="InterPro" id="IPR011235">
    <property type="entry name" value="MepB-like"/>
</dbReference>
<dbReference type="InterPro" id="IPR038231">
    <property type="entry name" value="MepB-like_sf"/>
</dbReference>
<dbReference type="Pfam" id="PF08877">
    <property type="entry name" value="MepB-like"/>
    <property type="match status" value="1"/>
</dbReference>
<dbReference type="AlphaFoldDB" id="A0A2V3WE65"/>
<gene>
    <name evidence="2" type="ORF">DES38_104221</name>
</gene>
<proteinExistence type="predicted"/>
<evidence type="ECO:0000313" key="2">
    <source>
        <dbReference type="EMBL" id="PXW91786.1"/>
    </source>
</evidence>
<name>A0A2V3WE65_9BACI</name>
<keyword evidence="3" id="KW-1185">Reference proteome</keyword>
<dbReference type="PIRSF" id="PIRSF032285">
    <property type="entry name" value="UCP032285"/>
    <property type="match status" value="1"/>
</dbReference>
<dbReference type="RefSeq" id="WP_245881962.1">
    <property type="nucleotide sequence ID" value="NZ_QJJR01000004.1"/>
</dbReference>
<sequence>MDSEKLLLEMFRDIEDLDLSIKGYEDQNKDYEAILVEINQTLYRCRRAKLTPKKKGYFVALWEKNKFNKNQTYNDQNMPGKLIITVIDGPQIGLFIIPRWTLIEKGILQTASQKGKMAFRIYPPWSKDLNDTASQTQTWQLDYFIDLSDVVDAKKIRQLI</sequence>
<evidence type="ECO:0008006" key="4">
    <source>
        <dbReference type="Google" id="ProtNLM"/>
    </source>
</evidence>
<evidence type="ECO:0000313" key="3">
    <source>
        <dbReference type="Proteomes" id="UP000247922"/>
    </source>
</evidence>
<dbReference type="EMBL" id="QJJR01000004">
    <property type="protein sequence ID" value="PXW91786.1"/>
    <property type="molecule type" value="Genomic_DNA"/>
</dbReference>